<accession>C6DYA1</accession>
<dbReference type="KEGG" id="gem:GM21_0292"/>
<dbReference type="Gene3D" id="1.10.1070.20">
    <property type="match status" value="1"/>
</dbReference>
<dbReference type="CDD" id="cd17793">
    <property type="entry name" value="HipA"/>
    <property type="match status" value="1"/>
</dbReference>
<dbReference type="OrthoDB" id="9805913at2"/>
<gene>
    <name evidence="6" type="ordered locus">GM21_0292</name>
</gene>
<dbReference type="PANTHER" id="PTHR37419:SF1">
    <property type="entry name" value="SERINE_THREONINE-PROTEIN KINASE TOXIN HIPA"/>
    <property type="match status" value="1"/>
</dbReference>
<feature type="domain" description="HipA N-terminal subdomain 1" evidence="5">
    <location>
        <begin position="5"/>
        <end position="102"/>
    </location>
</feature>
<comment type="similarity">
    <text evidence="1">Belongs to the HipA Ser/Thr kinase family.</text>
</comment>
<protein>
    <submittedName>
        <fullName evidence="6">HipA N-terminal domain protein</fullName>
    </submittedName>
</protein>
<dbReference type="InterPro" id="IPR017508">
    <property type="entry name" value="HipA_N1"/>
</dbReference>
<keyword evidence="3" id="KW-0418">Kinase</keyword>
<dbReference type="InterPro" id="IPR052028">
    <property type="entry name" value="HipA_Ser/Thr_kinase"/>
</dbReference>
<dbReference type="eggNOG" id="COG3550">
    <property type="taxonomic scope" value="Bacteria"/>
</dbReference>
<evidence type="ECO:0000313" key="6">
    <source>
        <dbReference type="EMBL" id="ACT16376.1"/>
    </source>
</evidence>
<dbReference type="PANTHER" id="PTHR37419">
    <property type="entry name" value="SERINE/THREONINE-PROTEIN KINASE TOXIN HIPA"/>
    <property type="match status" value="1"/>
</dbReference>
<dbReference type="EMBL" id="CP001661">
    <property type="protein sequence ID" value="ACT16376.1"/>
    <property type="molecule type" value="Genomic_DNA"/>
</dbReference>
<sequence>MRRTLQVYWESRRVGELTQEDGTLTFSYDGDYRSSPGAQPLSRQLPLTSAEFANAAASAFFSNLLPEGGIRRRVARQLGVSAENTFGLLEGIGGDCAGAVSVLRPGEVPLQSGRYRPISTDELGRELASLPSHPFLAGEEGVRLSLAGAQNKLPLFVDQDAYFIPEGNLPSSHILKIAIDKLEDTVTNEAFCMTLARRVGLLVPEARVVEIAGEKVYLVERYDRVRTASGSVERLHQEDFCQALGVFPELKYEQEGGPGFAQCFSLVGGWSVEPILDTLSLLRWALFNFLIGNADSHAKNLSFLYHAGSVRLAPFYDLLSTAVYERVNNKFAMKMGGQKDPRYLMPQDLAAFAKEVGIGLRTVKGQLAELCQKVTDEIAPLAQTYRDRYQDPPIVADILRVVDQRIRKARTLAS</sequence>
<evidence type="ECO:0000259" key="4">
    <source>
        <dbReference type="Pfam" id="PF07804"/>
    </source>
</evidence>
<proteinExistence type="inferred from homology"/>
<evidence type="ECO:0000256" key="2">
    <source>
        <dbReference type="ARBA" id="ARBA00022679"/>
    </source>
</evidence>
<keyword evidence="2" id="KW-0808">Transferase</keyword>
<evidence type="ECO:0000256" key="1">
    <source>
        <dbReference type="ARBA" id="ARBA00010164"/>
    </source>
</evidence>
<dbReference type="GO" id="GO:0004674">
    <property type="term" value="F:protein serine/threonine kinase activity"/>
    <property type="evidence" value="ECO:0007669"/>
    <property type="project" value="TreeGrafter"/>
</dbReference>
<dbReference type="InterPro" id="IPR012893">
    <property type="entry name" value="HipA-like_C"/>
</dbReference>
<dbReference type="NCBIfam" id="TIGR03071">
    <property type="entry name" value="couple_hipA"/>
    <property type="match status" value="1"/>
</dbReference>
<dbReference type="STRING" id="443144.GM21_0292"/>
<name>C6DYA1_GEOSM</name>
<dbReference type="AlphaFoldDB" id="C6DYA1"/>
<evidence type="ECO:0000259" key="5">
    <source>
        <dbReference type="Pfam" id="PF13657"/>
    </source>
</evidence>
<evidence type="ECO:0000256" key="3">
    <source>
        <dbReference type="ARBA" id="ARBA00022777"/>
    </source>
</evidence>
<organism evidence="6">
    <name type="scientific">Geobacter sp. (strain M21)</name>
    <dbReference type="NCBI Taxonomy" id="443144"/>
    <lineage>
        <taxon>Bacteria</taxon>
        <taxon>Pseudomonadati</taxon>
        <taxon>Thermodesulfobacteriota</taxon>
        <taxon>Desulfuromonadia</taxon>
        <taxon>Geobacterales</taxon>
        <taxon>Geobacteraceae</taxon>
        <taxon>Geobacter</taxon>
    </lineage>
</organism>
<dbReference type="Pfam" id="PF07804">
    <property type="entry name" value="HipA_C"/>
    <property type="match status" value="1"/>
</dbReference>
<reference evidence="6" key="1">
    <citation type="submission" date="2009-07" db="EMBL/GenBank/DDBJ databases">
        <title>Complete sequence of Geobacter sp. M21.</title>
        <authorList>
            <consortium name="US DOE Joint Genome Institute"/>
            <person name="Lucas S."/>
            <person name="Copeland A."/>
            <person name="Lapidus A."/>
            <person name="Glavina del Rio T."/>
            <person name="Dalin E."/>
            <person name="Tice H."/>
            <person name="Bruce D."/>
            <person name="Goodwin L."/>
            <person name="Pitluck S."/>
            <person name="Saunders E."/>
            <person name="Brettin T."/>
            <person name="Detter J.C."/>
            <person name="Han C."/>
            <person name="Larimer F."/>
            <person name="Land M."/>
            <person name="Hauser L."/>
            <person name="Kyrpides N."/>
            <person name="Ovchinnikova G."/>
            <person name="Lovley D."/>
        </authorList>
    </citation>
    <scope>NUCLEOTIDE SEQUENCE [LARGE SCALE GENOMIC DNA]</scope>
    <source>
        <strain evidence="6">M21</strain>
    </source>
</reference>
<dbReference type="GO" id="GO:0005829">
    <property type="term" value="C:cytosol"/>
    <property type="evidence" value="ECO:0007669"/>
    <property type="project" value="TreeGrafter"/>
</dbReference>
<dbReference type="Pfam" id="PF13657">
    <property type="entry name" value="Couple_hipA"/>
    <property type="match status" value="1"/>
</dbReference>
<dbReference type="HOGENOM" id="CLU_030167_1_0_7"/>
<feature type="domain" description="HipA-like C-terminal" evidence="4">
    <location>
        <begin position="144"/>
        <end position="376"/>
    </location>
</feature>